<organism evidence="2 3">
    <name type="scientific">Methanobacterium bryantii</name>
    <dbReference type="NCBI Taxonomy" id="2161"/>
    <lineage>
        <taxon>Archaea</taxon>
        <taxon>Methanobacteriati</taxon>
        <taxon>Methanobacteriota</taxon>
        <taxon>Methanomada group</taxon>
        <taxon>Methanobacteria</taxon>
        <taxon>Methanobacteriales</taxon>
        <taxon>Methanobacteriaceae</taxon>
        <taxon>Methanobacterium</taxon>
    </lineage>
</organism>
<evidence type="ECO:0000313" key="3">
    <source>
        <dbReference type="Proteomes" id="UP000217784"/>
    </source>
</evidence>
<feature type="domain" description="Calcineurin-like phosphoesterase" evidence="1">
    <location>
        <begin position="27"/>
        <end position="194"/>
    </location>
</feature>
<keyword evidence="3" id="KW-1185">Reference proteome</keyword>
<accession>A0A2A2H940</accession>
<dbReference type="GO" id="GO:0016787">
    <property type="term" value="F:hydrolase activity"/>
    <property type="evidence" value="ECO:0007669"/>
    <property type="project" value="InterPro"/>
</dbReference>
<name>A0A2A2H940_METBR</name>
<evidence type="ECO:0000259" key="1">
    <source>
        <dbReference type="Pfam" id="PF00149"/>
    </source>
</evidence>
<protein>
    <recommendedName>
        <fullName evidence="1">Calcineurin-like phosphoesterase domain-containing protein</fullName>
    </recommendedName>
</protein>
<dbReference type="RefSeq" id="WP_069583119.1">
    <property type="nucleotide sequence ID" value="NZ_LMVM01000002.1"/>
</dbReference>
<proteinExistence type="predicted"/>
<dbReference type="Pfam" id="PF00149">
    <property type="entry name" value="Metallophos"/>
    <property type="match status" value="1"/>
</dbReference>
<dbReference type="AlphaFoldDB" id="A0A2A2H940"/>
<dbReference type="InterPro" id="IPR004843">
    <property type="entry name" value="Calcineurin-like_PHP"/>
</dbReference>
<dbReference type="EMBL" id="LMVM01000002">
    <property type="protein sequence ID" value="PAV05773.1"/>
    <property type="molecule type" value="Genomic_DNA"/>
</dbReference>
<comment type="caution">
    <text evidence="2">The sequence shown here is derived from an EMBL/GenBank/DDBJ whole genome shotgun (WGS) entry which is preliminary data.</text>
</comment>
<sequence length="265" mass="30671">MTDDLFELDIPDMEPTEKIDKKFKKPIKIALIGDIHIGSPNWLKQFTYDTFEMIKNSKNMYWIGMGDYMEFATPHSVGSGWVEQILTPDEQKITTKYLFRKVKSKCLGLHHGNHDDRSKKPVGITETLHLADDLKVPWLDEVCTFNLQLPNKEYSLTTTHGVSASTLPHTKLRVVYDMAKTWNDDILAHAHMHTLQTKAADYYHRGIQKTRLLALSGSFMRYGGYAKKKLYPPETAGFPVLHLSDSNMHFTEHRYNFEKYSQDKE</sequence>
<dbReference type="InterPro" id="IPR029052">
    <property type="entry name" value="Metallo-depent_PP-like"/>
</dbReference>
<reference evidence="2 3" key="1">
    <citation type="journal article" date="2017" name="BMC Genomics">
        <title>Genomic analysis of methanogenic archaea reveals a shift towards energy conservation.</title>
        <authorList>
            <person name="Gilmore S.P."/>
            <person name="Henske J.K."/>
            <person name="Sexton J.A."/>
            <person name="Solomon K.V."/>
            <person name="Seppala S."/>
            <person name="Yoo J.I."/>
            <person name="Huyett L.M."/>
            <person name="Pressman A."/>
            <person name="Cogan J.Z."/>
            <person name="Kivenson V."/>
            <person name="Peng X."/>
            <person name="Tan Y."/>
            <person name="Valentine D.L."/>
            <person name="O'Malley M.A."/>
        </authorList>
    </citation>
    <scope>NUCLEOTIDE SEQUENCE [LARGE SCALE GENOMIC DNA]</scope>
    <source>
        <strain evidence="2 3">M.o.H.</strain>
    </source>
</reference>
<evidence type="ECO:0000313" key="2">
    <source>
        <dbReference type="EMBL" id="PAV05773.1"/>
    </source>
</evidence>
<dbReference type="SUPFAM" id="SSF56300">
    <property type="entry name" value="Metallo-dependent phosphatases"/>
    <property type="match status" value="1"/>
</dbReference>
<gene>
    <name evidence="2" type="ORF">ASJ80_08550</name>
</gene>
<dbReference type="Proteomes" id="UP000217784">
    <property type="component" value="Unassembled WGS sequence"/>
</dbReference>